<evidence type="ECO:0000256" key="5">
    <source>
        <dbReference type="ARBA" id="ARBA00022617"/>
    </source>
</evidence>
<dbReference type="EMBL" id="LVVZ01000011">
    <property type="protein sequence ID" value="OKL44763.1"/>
    <property type="molecule type" value="Genomic_DNA"/>
</dbReference>
<evidence type="ECO:0000256" key="6">
    <source>
        <dbReference type="ARBA" id="ARBA00022692"/>
    </source>
</evidence>
<evidence type="ECO:0000256" key="2">
    <source>
        <dbReference type="ARBA" id="ARBA00004651"/>
    </source>
</evidence>
<name>A0A1U7JJ40_9HYPH</name>
<dbReference type="GO" id="GO:0005886">
    <property type="term" value="C:plasma membrane"/>
    <property type="evidence" value="ECO:0007669"/>
    <property type="project" value="UniProtKB-SubCell"/>
</dbReference>
<dbReference type="GO" id="GO:0046872">
    <property type="term" value="F:metal ion binding"/>
    <property type="evidence" value="ECO:0007669"/>
    <property type="project" value="UniProtKB-KW"/>
</dbReference>
<dbReference type="GO" id="GO:0022904">
    <property type="term" value="P:respiratory electron transport chain"/>
    <property type="evidence" value="ECO:0007669"/>
    <property type="project" value="InterPro"/>
</dbReference>
<sequence>MKSTSTQYGTIAVTLHWLSAAVIVALLASGFLSGAATGEVGRKTILAAHVPMGLGVLVLTVLRILWWLVADRKPLPGSTANMWQHRLAQIVHALTYVLILLLCISGIGMMALTGAAGVLFDVTAGPLPDFTEVAPRALHGLGARLLMALLALHVVAALYHHFVRRDQPISRMWYAQK</sequence>
<dbReference type="AlphaFoldDB" id="A0A1U7JJ40"/>
<dbReference type="SUPFAM" id="SSF81342">
    <property type="entry name" value="Transmembrane di-heme cytochromes"/>
    <property type="match status" value="1"/>
</dbReference>
<organism evidence="15 16">
    <name type="scientific">Pseudovibrio exalbescens</name>
    <dbReference type="NCBI Taxonomy" id="197461"/>
    <lineage>
        <taxon>Bacteria</taxon>
        <taxon>Pseudomonadati</taxon>
        <taxon>Pseudomonadota</taxon>
        <taxon>Alphaproteobacteria</taxon>
        <taxon>Hyphomicrobiales</taxon>
        <taxon>Stappiaceae</taxon>
        <taxon>Pseudovibrio</taxon>
    </lineage>
</organism>
<dbReference type="PANTHER" id="PTHR30529:SF3">
    <property type="entry name" value="CYTOCHROME B561 HOMOLOG 1"/>
    <property type="match status" value="1"/>
</dbReference>
<accession>A0A1U7JJ40</accession>
<comment type="caution">
    <text evidence="15">The sequence shown here is derived from an EMBL/GenBank/DDBJ whole genome shotgun (WGS) entry which is preliminary data.</text>
</comment>
<evidence type="ECO:0000256" key="10">
    <source>
        <dbReference type="ARBA" id="ARBA00023004"/>
    </source>
</evidence>
<dbReference type="InterPro" id="IPR011577">
    <property type="entry name" value="Cyt_b561_bac/Ni-Hgenase"/>
</dbReference>
<evidence type="ECO:0000256" key="11">
    <source>
        <dbReference type="ARBA" id="ARBA00023136"/>
    </source>
</evidence>
<evidence type="ECO:0000259" key="14">
    <source>
        <dbReference type="Pfam" id="PF01292"/>
    </source>
</evidence>
<reference evidence="15 16" key="1">
    <citation type="submission" date="2016-03" db="EMBL/GenBank/DDBJ databases">
        <title>Genome sequence of Nesiotobacter sp. nov., a moderately halophilic alphaproteobacterium isolated from the Yellow Sea, China.</title>
        <authorList>
            <person name="Zhang G."/>
            <person name="Zhang R."/>
        </authorList>
    </citation>
    <scope>NUCLEOTIDE SEQUENCE [LARGE SCALE GENOMIC DNA]</scope>
    <source>
        <strain evidence="15 16">WB1-6</strain>
    </source>
</reference>
<keyword evidence="11 13" id="KW-0472">Membrane</keyword>
<keyword evidence="5" id="KW-0349">Heme</keyword>
<dbReference type="InterPro" id="IPR052168">
    <property type="entry name" value="Cytochrome_b561_oxidase"/>
</dbReference>
<evidence type="ECO:0000256" key="4">
    <source>
        <dbReference type="ARBA" id="ARBA00022475"/>
    </source>
</evidence>
<comment type="similarity">
    <text evidence="12">Belongs to the cytochrome b561 family.</text>
</comment>
<evidence type="ECO:0000256" key="1">
    <source>
        <dbReference type="ARBA" id="ARBA00001970"/>
    </source>
</evidence>
<dbReference type="Gene3D" id="1.20.950.20">
    <property type="entry name" value="Transmembrane di-heme cytochromes, Chain C"/>
    <property type="match status" value="1"/>
</dbReference>
<keyword evidence="8" id="KW-0249">Electron transport</keyword>
<dbReference type="Pfam" id="PF01292">
    <property type="entry name" value="Ni_hydr_CYTB"/>
    <property type="match status" value="1"/>
</dbReference>
<feature type="domain" description="Cytochrome b561 bacterial/Ni-hydrogenase" evidence="14">
    <location>
        <begin position="8"/>
        <end position="173"/>
    </location>
</feature>
<feature type="transmembrane region" description="Helical" evidence="13">
    <location>
        <begin position="140"/>
        <end position="162"/>
    </location>
</feature>
<evidence type="ECO:0000313" key="15">
    <source>
        <dbReference type="EMBL" id="OKL44763.1"/>
    </source>
</evidence>
<dbReference type="InterPro" id="IPR016174">
    <property type="entry name" value="Di-haem_cyt_TM"/>
</dbReference>
<evidence type="ECO:0000256" key="9">
    <source>
        <dbReference type="ARBA" id="ARBA00022989"/>
    </source>
</evidence>
<feature type="transmembrane region" description="Helical" evidence="13">
    <location>
        <begin position="12"/>
        <end position="33"/>
    </location>
</feature>
<dbReference type="PANTHER" id="PTHR30529">
    <property type="entry name" value="CYTOCHROME B561"/>
    <property type="match status" value="1"/>
</dbReference>
<dbReference type="Proteomes" id="UP000185783">
    <property type="component" value="Unassembled WGS sequence"/>
</dbReference>
<dbReference type="GO" id="GO:0020037">
    <property type="term" value="F:heme binding"/>
    <property type="evidence" value="ECO:0007669"/>
    <property type="project" value="TreeGrafter"/>
</dbReference>
<evidence type="ECO:0000256" key="8">
    <source>
        <dbReference type="ARBA" id="ARBA00022982"/>
    </source>
</evidence>
<feature type="transmembrane region" description="Helical" evidence="13">
    <location>
        <begin position="45"/>
        <end position="69"/>
    </location>
</feature>
<keyword evidence="9 13" id="KW-1133">Transmembrane helix</keyword>
<evidence type="ECO:0000256" key="3">
    <source>
        <dbReference type="ARBA" id="ARBA00022448"/>
    </source>
</evidence>
<evidence type="ECO:0000313" key="16">
    <source>
        <dbReference type="Proteomes" id="UP000185783"/>
    </source>
</evidence>
<keyword evidence="3" id="KW-0813">Transport</keyword>
<proteinExistence type="inferred from homology"/>
<evidence type="ECO:0000256" key="13">
    <source>
        <dbReference type="SAM" id="Phobius"/>
    </source>
</evidence>
<keyword evidence="4" id="KW-1003">Cell membrane</keyword>
<evidence type="ECO:0000256" key="12">
    <source>
        <dbReference type="ARBA" id="ARBA00037975"/>
    </source>
</evidence>
<keyword evidence="10" id="KW-0408">Iron</keyword>
<dbReference type="RefSeq" id="WP_028481972.1">
    <property type="nucleotide sequence ID" value="NZ_LVVZ01000011.1"/>
</dbReference>
<dbReference type="GO" id="GO:0009055">
    <property type="term" value="F:electron transfer activity"/>
    <property type="evidence" value="ECO:0007669"/>
    <property type="project" value="InterPro"/>
</dbReference>
<keyword evidence="7" id="KW-0479">Metal-binding</keyword>
<gene>
    <name evidence="15" type="ORF">A3843_06695</name>
</gene>
<protein>
    <submittedName>
        <fullName evidence="15">Cytochrome B</fullName>
    </submittedName>
</protein>
<comment type="subcellular location">
    <subcellularLocation>
        <location evidence="2">Cell membrane</location>
        <topology evidence="2">Multi-pass membrane protein</topology>
    </subcellularLocation>
</comment>
<feature type="transmembrane region" description="Helical" evidence="13">
    <location>
        <begin position="90"/>
        <end position="120"/>
    </location>
</feature>
<evidence type="ECO:0000256" key="7">
    <source>
        <dbReference type="ARBA" id="ARBA00022723"/>
    </source>
</evidence>
<keyword evidence="6 13" id="KW-0812">Transmembrane</keyword>
<keyword evidence="16" id="KW-1185">Reference proteome</keyword>
<comment type="cofactor">
    <cofactor evidence="1">
        <name>heme b</name>
        <dbReference type="ChEBI" id="CHEBI:60344"/>
    </cofactor>
</comment>
<dbReference type="STRING" id="197461.A3843_06695"/>